<evidence type="ECO:0000313" key="2">
    <source>
        <dbReference type="Proteomes" id="UP000288805"/>
    </source>
</evidence>
<dbReference type="AlphaFoldDB" id="A0A438EKU4"/>
<dbReference type="Proteomes" id="UP000288805">
    <property type="component" value="Unassembled WGS sequence"/>
</dbReference>
<proteinExistence type="predicted"/>
<name>A0A438EKU4_VITVI</name>
<comment type="caution">
    <text evidence="1">The sequence shown here is derived from an EMBL/GenBank/DDBJ whole genome shotgun (WGS) entry which is preliminary data.</text>
</comment>
<gene>
    <name evidence="1" type="ORF">CK203_069668</name>
</gene>
<reference evidence="1 2" key="1">
    <citation type="journal article" date="2018" name="PLoS Genet.">
        <title>Population sequencing reveals clonal diversity and ancestral inbreeding in the grapevine cultivar Chardonnay.</title>
        <authorList>
            <person name="Roach M.J."/>
            <person name="Johnson D.L."/>
            <person name="Bohlmann J."/>
            <person name="van Vuuren H.J."/>
            <person name="Jones S.J."/>
            <person name="Pretorius I.S."/>
            <person name="Schmidt S.A."/>
            <person name="Borneman A.R."/>
        </authorList>
    </citation>
    <scope>NUCLEOTIDE SEQUENCE [LARGE SCALE GENOMIC DNA]</scope>
    <source>
        <strain evidence="2">cv. Chardonnay</strain>
        <tissue evidence="1">Leaf</tissue>
    </source>
</reference>
<evidence type="ECO:0008006" key="3">
    <source>
        <dbReference type="Google" id="ProtNLM"/>
    </source>
</evidence>
<dbReference type="EMBL" id="QGNW01001255">
    <property type="protein sequence ID" value="RVW48330.1"/>
    <property type="molecule type" value="Genomic_DNA"/>
</dbReference>
<dbReference type="SUPFAM" id="SSF53474">
    <property type="entry name" value="alpha/beta-Hydrolases"/>
    <property type="match status" value="1"/>
</dbReference>
<accession>A0A438EKU4</accession>
<dbReference type="PANTHER" id="PTHR43139:SF22">
    <property type="entry name" value="AB HYDROLASE-1 DOMAIN-CONTAINING PROTEIN"/>
    <property type="match status" value="1"/>
</dbReference>
<evidence type="ECO:0000313" key="1">
    <source>
        <dbReference type="EMBL" id="RVW48330.1"/>
    </source>
</evidence>
<organism evidence="1 2">
    <name type="scientific">Vitis vinifera</name>
    <name type="common">Grape</name>
    <dbReference type="NCBI Taxonomy" id="29760"/>
    <lineage>
        <taxon>Eukaryota</taxon>
        <taxon>Viridiplantae</taxon>
        <taxon>Streptophyta</taxon>
        <taxon>Embryophyta</taxon>
        <taxon>Tracheophyta</taxon>
        <taxon>Spermatophyta</taxon>
        <taxon>Magnoliopsida</taxon>
        <taxon>eudicotyledons</taxon>
        <taxon>Gunneridae</taxon>
        <taxon>Pentapetalae</taxon>
        <taxon>rosids</taxon>
        <taxon>Vitales</taxon>
        <taxon>Vitaceae</taxon>
        <taxon>Viteae</taxon>
        <taxon>Vitis</taxon>
    </lineage>
</organism>
<dbReference type="Gene3D" id="3.40.50.1820">
    <property type="entry name" value="alpha/beta hydrolase"/>
    <property type="match status" value="1"/>
</dbReference>
<protein>
    <recommendedName>
        <fullName evidence="3">AB hydrolase-1 domain-containing protein</fullName>
    </recommendedName>
</protein>
<dbReference type="InterPro" id="IPR029058">
    <property type="entry name" value="AB_hydrolase_fold"/>
</dbReference>
<sequence length="93" mass="10627">MAEAMLELEEPIPAEMNREAGNGLPEKRIFFVWGDDDKIFHLEIAHKLTEQLGEKAKLQYIEKAGHLAQLERPCVYNAHLKQILASLTTDKQL</sequence>
<dbReference type="PANTHER" id="PTHR43139">
    <property type="entry name" value="SI:DKEY-122A22.2"/>
    <property type="match status" value="1"/>
</dbReference>
<dbReference type="InterPro" id="IPR052370">
    <property type="entry name" value="Meta-cleavage_hydrolase"/>
</dbReference>